<sequence>MAPSRVDAIHTATYSSSKVQERVQTGDWRDDFFRDGFAVIKNVLPKDRAQQYRSDSLTWLESFGLGFDRNDKSTWKKENLPQNWKGGMYLHFSAAHEKYMWDIRCEPGVIKPFSELWETDELVVSFDTVNITLPQSIVGAYDSSPWPHVDQAPERRGLRCVQGIVNLSNSGPDDGGLVVMRKSSSLFNQFFDENPVTGPTPWRTAKHEDFHPFQQKDLDWYRAQGCELMKVCAEPGDLILWDSRQMHWAQFGESDLIRTIAYVTYTPAAWMSEEDRLSKKELFEHYETTTHWPHTNLFSHGKAMVTVDGVETPDPLERDEPITKPIKTEKLLKLAGALPY</sequence>
<evidence type="ECO:0008006" key="3">
    <source>
        <dbReference type="Google" id="ProtNLM"/>
    </source>
</evidence>
<gene>
    <name evidence="1" type="ORF">N7456_011889</name>
</gene>
<dbReference type="SUPFAM" id="SSF51197">
    <property type="entry name" value="Clavaminate synthase-like"/>
    <property type="match status" value="1"/>
</dbReference>
<dbReference type="PANTHER" id="PTHR31630">
    <property type="entry name" value="PHYTANOYL-COA DIOXYGENASE-RELATED-RELATED"/>
    <property type="match status" value="1"/>
</dbReference>
<comment type="caution">
    <text evidence="1">The sequence shown here is derived from an EMBL/GenBank/DDBJ whole genome shotgun (WGS) entry which is preliminary data.</text>
</comment>
<dbReference type="Proteomes" id="UP001149165">
    <property type="component" value="Unassembled WGS sequence"/>
</dbReference>
<reference evidence="1" key="1">
    <citation type="submission" date="2022-11" db="EMBL/GenBank/DDBJ databases">
        <authorList>
            <person name="Petersen C."/>
        </authorList>
    </citation>
    <scope>NUCLEOTIDE SEQUENCE</scope>
    <source>
        <strain evidence="1">IBT 30069</strain>
    </source>
</reference>
<dbReference type="EMBL" id="JAPQKH010000007">
    <property type="protein sequence ID" value="KAJ5088273.1"/>
    <property type="molecule type" value="Genomic_DNA"/>
</dbReference>
<dbReference type="OrthoDB" id="445007at2759"/>
<proteinExistence type="predicted"/>
<organism evidence="1 2">
    <name type="scientific">Penicillium angulare</name>
    <dbReference type="NCBI Taxonomy" id="116970"/>
    <lineage>
        <taxon>Eukaryota</taxon>
        <taxon>Fungi</taxon>
        <taxon>Dikarya</taxon>
        <taxon>Ascomycota</taxon>
        <taxon>Pezizomycotina</taxon>
        <taxon>Eurotiomycetes</taxon>
        <taxon>Eurotiomycetidae</taxon>
        <taxon>Eurotiales</taxon>
        <taxon>Aspergillaceae</taxon>
        <taxon>Penicillium</taxon>
    </lineage>
</organism>
<protein>
    <recommendedName>
        <fullName evidence="3">Phytanoyl-CoA dioxygenase</fullName>
    </recommendedName>
</protein>
<dbReference type="AlphaFoldDB" id="A0A9W9K077"/>
<name>A0A9W9K077_9EURO</name>
<dbReference type="Gene3D" id="2.60.120.620">
    <property type="entry name" value="q2cbj1_9rhob like domain"/>
    <property type="match status" value="1"/>
</dbReference>
<accession>A0A9W9K077</accession>
<evidence type="ECO:0000313" key="1">
    <source>
        <dbReference type="EMBL" id="KAJ5088273.1"/>
    </source>
</evidence>
<reference evidence="1" key="2">
    <citation type="journal article" date="2023" name="IMA Fungus">
        <title>Comparative genomic study of the Penicillium genus elucidates a diverse pangenome and 15 lateral gene transfer events.</title>
        <authorList>
            <person name="Petersen C."/>
            <person name="Sorensen T."/>
            <person name="Nielsen M.R."/>
            <person name="Sondergaard T.E."/>
            <person name="Sorensen J.L."/>
            <person name="Fitzpatrick D.A."/>
            <person name="Frisvad J.C."/>
            <person name="Nielsen K.L."/>
        </authorList>
    </citation>
    <scope>NUCLEOTIDE SEQUENCE</scope>
    <source>
        <strain evidence="1">IBT 30069</strain>
    </source>
</reference>
<keyword evidence="2" id="KW-1185">Reference proteome</keyword>
<evidence type="ECO:0000313" key="2">
    <source>
        <dbReference type="Proteomes" id="UP001149165"/>
    </source>
</evidence>
<dbReference type="PANTHER" id="PTHR31630:SF6">
    <property type="entry name" value="PHYTANOYL-COA DIOXYGENASE-RELATED"/>
    <property type="match status" value="1"/>
</dbReference>